<feature type="transmembrane region" description="Helical" evidence="1">
    <location>
        <begin position="126"/>
        <end position="149"/>
    </location>
</feature>
<keyword evidence="1" id="KW-1133">Transmembrane helix</keyword>
<feature type="transmembrane region" description="Helical" evidence="1">
    <location>
        <begin position="343"/>
        <end position="360"/>
    </location>
</feature>
<feature type="transmembrane region" description="Helical" evidence="1">
    <location>
        <begin position="48"/>
        <end position="71"/>
    </location>
</feature>
<evidence type="ECO:0000313" key="2">
    <source>
        <dbReference type="EMBL" id="SET51545.1"/>
    </source>
</evidence>
<accession>A0A1I0F0S0</accession>
<dbReference type="STRING" id="1123402.SAMN02583745_02593"/>
<keyword evidence="1" id="KW-0812">Transmembrane</keyword>
<feature type="transmembrane region" description="Helical" evidence="1">
    <location>
        <begin position="309"/>
        <end position="331"/>
    </location>
</feature>
<dbReference type="EMBL" id="FOHV01000034">
    <property type="protein sequence ID" value="SET51545.1"/>
    <property type="molecule type" value="Genomic_DNA"/>
</dbReference>
<keyword evidence="3" id="KW-1185">Reference proteome</keyword>
<dbReference type="OrthoDB" id="388031at2"/>
<feature type="transmembrane region" description="Helical" evidence="1">
    <location>
        <begin position="234"/>
        <end position="254"/>
    </location>
</feature>
<feature type="transmembrane region" description="Helical" evidence="1">
    <location>
        <begin position="83"/>
        <end position="106"/>
    </location>
</feature>
<feature type="transmembrane region" description="Helical" evidence="1">
    <location>
        <begin position="266"/>
        <end position="288"/>
    </location>
</feature>
<keyword evidence="1" id="KW-0472">Membrane</keyword>
<feature type="transmembrane region" description="Helical" evidence="1">
    <location>
        <begin position="404"/>
        <end position="424"/>
    </location>
</feature>
<reference evidence="3" key="1">
    <citation type="submission" date="2016-10" db="EMBL/GenBank/DDBJ databases">
        <authorList>
            <person name="Varghese N."/>
            <person name="Submissions S."/>
        </authorList>
    </citation>
    <scope>NUCLEOTIDE SEQUENCE [LARGE SCALE GENOMIC DNA]</scope>
    <source>
        <strain evidence="3">DSM 18579</strain>
    </source>
</reference>
<dbReference type="RefSeq" id="WP_093321930.1">
    <property type="nucleotide sequence ID" value="NZ_FOHV01000034.1"/>
</dbReference>
<dbReference type="Proteomes" id="UP000242642">
    <property type="component" value="Unassembled WGS sequence"/>
</dbReference>
<evidence type="ECO:0000313" key="3">
    <source>
        <dbReference type="Proteomes" id="UP000242642"/>
    </source>
</evidence>
<feature type="transmembrane region" description="Helical" evidence="1">
    <location>
        <begin position="194"/>
        <end position="213"/>
    </location>
</feature>
<name>A0A1I0F0S0_9GAMM</name>
<proteinExistence type="predicted"/>
<sequence>MQNLKSIDYRLWIVLILTQFIPLIYMSTRIHILGTLPEGNAFTIASQIAWLNIGFEVISEALLIPLAFVLGKAINDKLAFCKMASTALSVIFMVYLMASLIVISSIPELINLMKQNSQLIDETITYMRLEVIAIMVGSVYIFFNLLLVLNNQQAGLYKLLVIQTILTIIGDVLLTSNFSFSFKLGVIGIGINNIWVNLILVCCSFFVMCRVGIKLSFRKIKFREQTWIRDWSKIGLKSGMESFIRNSAFILVILKIMNEIEQSGVFWLANNFIWGWLLLPILTLGQLIKQDSAINQGLSHNRIMNYIKITSLICVCLLLLVPFYEFFISLIIDKKNAKEVSELIYLMLGFFFVFAFNNVIDNYFYGTGRTDLILYQSVIVNLFYYSGVYILYTMELFIPSLETIALIFGIGMVIDSIVTGIMYIQLRKKRELNVF</sequence>
<feature type="transmembrane region" description="Helical" evidence="1">
    <location>
        <begin position="372"/>
        <end position="392"/>
    </location>
</feature>
<feature type="transmembrane region" description="Helical" evidence="1">
    <location>
        <begin position="9"/>
        <end position="28"/>
    </location>
</feature>
<protein>
    <submittedName>
        <fullName evidence="2">Na+-driven multidrug efflux pump</fullName>
    </submittedName>
</protein>
<gene>
    <name evidence="2" type="ORF">SAMN02583745_02593</name>
</gene>
<dbReference type="NCBIfam" id="NF045539">
    <property type="entry name" value="MATE_efflux1"/>
    <property type="match status" value="1"/>
</dbReference>
<feature type="transmembrane region" description="Helical" evidence="1">
    <location>
        <begin position="156"/>
        <end position="174"/>
    </location>
</feature>
<evidence type="ECO:0000256" key="1">
    <source>
        <dbReference type="SAM" id="Phobius"/>
    </source>
</evidence>
<organism evidence="2 3">
    <name type="scientific">Thorsellia anophelis DSM 18579</name>
    <dbReference type="NCBI Taxonomy" id="1123402"/>
    <lineage>
        <taxon>Bacteria</taxon>
        <taxon>Pseudomonadati</taxon>
        <taxon>Pseudomonadota</taxon>
        <taxon>Gammaproteobacteria</taxon>
        <taxon>Enterobacterales</taxon>
        <taxon>Thorselliaceae</taxon>
        <taxon>Thorsellia</taxon>
    </lineage>
</organism>
<dbReference type="AlphaFoldDB" id="A0A1I0F0S0"/>